<proteinExistence type="inferred from homology"/>
<protein>
    <submittedName>
        <fullName evidence="8">EamA family transporter</fullName>
    </submittedName>
</protein>
<comment type="subcellular location">
    <subcellularLocation>
        <location evidence="1">Membrane</location>
        <topology evidence="1">Multi-pass membrane protein</topology>
    </subcellularLocation>
</comment>
<evidence type="ECO:0000256" key="3">
    <source>
        <dbReference type="ARBA" id="ARBA00022692"/>
    </source>
</evidence>
<feature type="transmembrane region" description="Helical" evidence="6">
    <location>
        <begin position="281"/>
        <end position="299"/>
    </location>
</feature>
<comment type="caution">
    <text evidence="8">The sequence shown here is derived from an EMBL/GenBank/DDBJ whole genome shotgun (WGS) entry which is preliminary data.</text>
</comment>
<dbReference type="RefSeq" id="WP_249847646.1">
    <property type="nucleotide sequence ID" value="NZ_JAMGBD010000001.1"/>
</dbReference>
<reference evidence="8" key="1">
    <citation type="submission" date="2022-05" db="EMBL/GenBank/DDBJ databases">
        <authorList>
            <person name="Jo J.-H."/>
            <person name="Im W.-T."/>
        </authorList>
    </citation>
    <scope>NUCLEOTIDE SEQUENCE</scope>
    <source>
        <strain evidence="8">SE158</strain>
    </source>
</reference>
<dbReference type="InterPro" id="IPR000620">
    <property type="entry name" value="EamA_dom"/>
</dbReference>
<feature type="transmembrane region" description="Helical" evidence="6">
    <location>
        <begin position="42"/>
        <end position="63"/>
    </location>
</feature>
<dbReference type="InterPro" id="IPR037185">
    <property type="entry name" value="EmrE-like"/>
</dbReference>
<gene>
    <name evidence="8" type="ORF">LZ536_06740</name>
</gene>
<feature type="domain" description="EamA" evidence="7">
    <location>
        <begin position="18"/>
        <end position="147"/>
    </location>
</feature>
<keyword evidence="4 6" id="KW-1133">Transmembrane helix</keyword>
<evidence type="ECO:0000256" key="6">
    <source>
        <dbReference type="SAM" id="Phobius"/>
    </source>
</evidence>
<evidence type="ECO:0000256" key="2">
    <source>
        <dbReference type="ARBA" id="ARBA00007362"/>
    </source>
</evidence>
<feature type="transmembrane region" description="Helical" evidence="6">
    <location>
        <begin position="195"/>
        <end position="214"/>
    </location>
</feature>
<feature type="transmembrane region" description="Helical" evidence="6">
    <location>
        <begin position="257"/>
        <end position="275"/>
    </location>
</feature>
<dbReference type="Proteomes" id="UP001165363">
    <property type="component" value="Unassembled WGS sequence"/>
</dbReference>
<evidence type="ECO:0000259" key="7">
    <source>
        <dbReference type="Pfam" id="PF00892"/>
    </source>
</evidence>
<evidence type="ECO:0000256" key="1">
    <source>
        <dbReference type="ARBA" id="ARBA00004141"/>
    </source>
</evidence>
<evidence type="ECO:0000313" key="9">
    <source>
        <dbReference type="Proteomes" id="UP001165363"/>
    </source>
</evidence>
<feature type="transmembrane region" description="Helical" evidence="6">
    <location>
        <begin position="75"/>
        <end position="94"/>
    </location>
</feature>
<feature type="transmembrane region" description="Helical" evidence="6">
    <location>
        <begin position="100"/>
        <end position="124"/>
    </location>
</feature>
<feature type="transmembrane region" description="Helical" evidence="6">
    <location>
        <begin position="12"/>
        <end position="30"/>
    </location>
</feature>
<dbReference type="InterPro" id="IPR050638">
    <property type="entry name" value="AA-Vitamin_Transporters"/>
</dbReference>
<organism evidence="8 9">
    <name type="scientific">Sphingomonas alba</name>
    <dbReference type="NCBI Taxonomy" id="2908208"/>
    <lineage>
        <taxon>Bacteria</taxon>
        <taxon>Pseudomonadati</taxon>
        <taxon>Pseudomonadota</taxon>
        <taxon>Alphaproteobacteria</taxon>
        <taxon>Sphingomonadales</taxon>
        <taxon>Sphingomonadaceae</taxon>
        <taxon>Sphingomonas</taxon>
    </lineage>
</organism>
<keyword evidence="9" id="KW-1185">Reference proteome</keyword>
<evidence type="ECO:0000256" key="5">
    <source>
        <dbReference type="ARBA" id="ARBA00023136"/>
    </source>
</evidence>
<name>A0ABT0RLS5_9SPHN</name>
<dbReference type="SUPFAM" id="SSF103481">
    <property type="entry name" value="Multidrug resistance efflux transporter EmrE"/>
    <property type="match status" value="2"/>
</dbReference>
<feature type="domain" description="EamA" evidence="7">
    <location>
        <begin position="164"/>
        <end position="298"/>
    </location>
</feature>
<keyword evidence="3 6" id="KW-0812">Transmembrane</keyword>
<evidence type="ECO:0000313" key="8">
    <source>
        <dbReference type="EMBL" id="MCL6683597.1"/>
    </source>
</evidence>
<dbReference type="Pfam" id="PF00892">
    <property type="entry name" value="EamA"/>
    <property type="match status" value="2"/>
</dbReference>
<comment type="similarity">
    <text evidence="2">Belongs to the EamA transporter family.</text>
</comment>
<sequence>MRQHFRALDPAVAIPFTIFTLIWGSTWIVIRDQIGDGASVSPHWSVTYRFILAAAGMAIITKVRGDKLWLGRKGLVPAAIIGLTQFCLNFNSVYLAERHITSGLVATFFALLLIPNAILAYFFLGQKVDRRFVVGSAIATVGIGLLFAHEFKLGRASAVDLTVGLTLTLVGMFGASTSNVYQAVERVRRFPLSPLLFWSMAIGAALDATVASLMAGPPTFDPRPGYIFGLLYLALAASCLAFSLYFPVVRKIGPARAAYSSVLVPIIAMALSTVFEGYRWSLLAGGGAVLALGGMLVALGGRRKVIPAPDAA</sequence>
<dbReference type="PANTHER" id="PTHR32322:SF2">
    <property type="entry name" value="EAMA DOMAIN-CONTAINING PROTEIN"/>
    <property type="match status" value="1"/>
</dbReference>
<dbReference type="PANTHER" id="PTHR32322">
    <property type="entry name" value="INNER MEMBRANE TRANSPORTER"/>
    <property type="match status" value="1"/>
</dbReference>
<feature type="transmembrane region" description="Helical" evidence="6">
    <location>
        <begin position="131"/>
        <end position="149"/>
    </location>
</feature>
<accession>A0ABT0RLS5</accession>
<keyword evidence="5 6" id="KW-0472">Membrane</keyword>
<feature type="transmembrane region" description="Helical" evidence="6">
    <location>
        <begin position="161"/>
        <end position="183"/>
    </location>
</feature>
<feature type="transmembrane region" description="Helical" evidence="6">
    <location>
        <begin position="226"/>
        <end position="245"/>
    </location>
</feature>
<dbReference type="EMBL" id="JAMGBD010000001">
    <property type="protein sequence ID" value="MCL6683597.1"/>
    <property type="molecule type" value="Genomic_DNA"/>
</dbReference>
<evidence type="ECO:0000256" key="4">
    <source>
        <dbReference type="ARBA" id="ARBA00022989"/>
    </source>
</evidence>